<evidence type="ECO:0000313" key="8">
    <source>
        <dbReference type="EMBL" id="KIK57513.1"/>
    </source>
</evidence>
<dbReference type="PANTHER" id="PTHR43098">
    <property type="entry name" value="L-ORNITHINE N(5)-MONOOXYGENASE-RELATED"/>
    <property type="match status" value="1"/>
</dbReference>
<keyword evidence="5" id="KW-0521">NADP</keyword>
<dbReference type="InterPro" id="IPR020946">
    <property type="entry name" value="Flavin_mOase-like"/>
</dbReference>
<evidence type="ECO:0000313" key="9">
    <source>
        <dbReference type="Proteomes" id="UP000053593"/>
    </source>
</evidence>
<keyword evidence="6" id="KW-0560">Oxidoreductase</keyword>
<evidence type="ECO:0000256" key="3">
    <source>
        <dbReference type="ARBA" id="ARBA00022630"/>
    </source>
</evidence>
<keyword evidence="4" id="KW-0274">FAD</keyword>
<dbReference type="Proteomes" id="UP000053593">
    <property type="component" value="Unassembled WGS sequence"/>
</dbReference>
<gene>
    <name evidence="8" type="ORF">GYMLUDRAFT_46090</name>
</gene>
<dbReference type="EMBL" id="KN834790">
    <property type="protein sequence ID" value="KIK57513.1"/>
    <property type="molecule type" value="Genomic_DNA"/>
</dbReference>
<keyword evidence="3" id="KW-0285">Flavoprotein</keyword>
<dbReference type="GO" id="GO:0050660">
    <property type="term" value="F:flavin adenine dinucleotide binding"/>
    <property type="evidence" value="ECO:0007669"/>
    <property type="project" value="InterPro"/>
</dbReference>
<keyword evidence="7" id="KW-0503">Monooxygenase</keyword>
<dbReference type="HOGENOM" id="CLU_006937_8_0_1"/>
<keyword evidence="9" id="KW-1185">Reference proteome</keyword>
<comment type="similarity">
    <text evidence="2">Belongs to the FAD-binding monooxygenase family.</text>
</comment>
<dbReference type="SUPFAM" id="SSF51905">
    <property type="entry name" value="FAD/NAD(P)-binding domain"/>
    <property type="match status" value="2"/>
</dbReference>
<proteinExistence type="inferred from homology"/>
<dbReference type="PANTHER" id="PTHR43098:SF3">
    <property type="entry name" value="L-ORNITHINE N(5)-MONOOXYGENASE-RELATED"/>
    <property type="match status" value="1"/>
</dbReference>
<evidence type="ECO:0000256" key="2">
    <source>
        <dbReference type="ARBA" id="ARBA00010139"/>
    </source>
</evidence>
<name>A0A0D0CQ59_9AGAR</name>
<comment type="cofactor">
    <cofactor evidence="1">
        <name>FAD</name>
        <dbReference type="ChEBI" id="CHEBI:57692"/>
    </cofactor>
</comment>
<dbReference type="AlphaFoldDB" id="A0A0D0CQ59"/>
<protein>
    <submittedName>
        <fullName evidence="8">Uncharacterized protein</fullName>
    </submittedName>
</protein>
<accession>A0A0D0CQ59</accession>
<reference evidence="8 9" key="1">
    <citation type="submission" date="2014-04" db="EMBL/GenBank/DDBJ databases">
        <title>Evolutionary Origins and Diversification of the Mycorrhizal Mutualists.</title>
        <authorList>
            <consortium name="DOE Joint Genome Institute"/>
            <consortium name="Mycorrhizal Genomics Consortium"/>
            <person name="Kohler A."/>
            <person name="Kuo A."/>
            <person name="Nagy L.G."/>
            <person name="Floudas D."/>
            <person name="Copeland A."/>
            <person name="Barry K.W."/>
            <person name="Cichocki N."/>
            <person name="Veneault-Fourrey C."/>
            <person name="LaButti K."/>
            <person name="Lindquist E.A."/>
            <person name="Lipzen A."/>
            <person name="Lundell T."/>
            <person name="Morin E."/>
            <person name="Murat C."/>
            <person name="Riley R."/>
            <person name="Ohm R."/>
            <person name="Sun H."/>
            <person name="Tunlid A."/>
            <person name="Henrissat B."/>
            <person name="Grigoriev I.V."/>
            <person name="Hibbett D.S."/>
            <person name="Martin F."/>
        </authorList>
    </citation>
    <scope>NUCLEOTIDE SEQUENCE [LARGE SCALE GENOMIC DNA]</scope>
    <source>
        <strain evidence="8 9">FD-317 M1</strain>
    </source>
</reference>
<sequence length="549" mass="61989">MPALSNWNNEPDVLVVGAGFSGIYVLHHLRKLGYSVQVFEAAPQLGGVWHWNAYPGARVDSENPHYALSIPEIWEGWSWKERFPGQKELREYFEYIDQKLDVKKNISFNTRVVAAHFDVETSRWVVKTEDGRVARPQFFILCVGFASKPYTPDFKGLDKFEGICHHTSQWPQEGVDLTNKRVGVIGTGASAVQVIQEIGPHVSHLTVFQRTPNYALAMGQRKLDVERERKRKVLYPTIFRRQFQTPTGFDIEPVAKTLSASTPEERLLHWEDAWARGGFAFLLNNYKDLMLDENTNREVYNFWRDKVRARLHDPRMQEKLAPTIAIHPLGAKRPCLEQTYYEVFNQPNVTLVDLNECGISEITSKGLLTEDGFEHEFDALVLATGFDSLTGSLTQIDIRGIDGVSIAEKWANGVYTNLGMTCANFPNMFFPYNAQAPTAFCNGPSCIEAQGNWIVDCIKSMKENNLTAICSTSEAEADWRAQVMGIGDLTLYSKAKSWYMGSNIPGKTVEHLNYAGGLHTYCNIITEIAEKGYEGFRLYRAGEKVSLAA</sequence>
<dbReference type="GO" id="GO:0004499">
    <property type="term" value="F:N,N-dimethylaniline monooxygenase activity"/>
    <property type="evidence" value="ECO:0007669"/>
    <property type="project" value="InterPro"/>
</dbReference>
<organism evidence="8 9">
    <name type="scientific">Collybiopsis luxurians FD-317 M1</name>
    <dbReference type="NCBI Taxonomy" id="944289"/>
    <lineage>
        <taxon>Eukaryota</taxon>
        <taxon>Fungi</taxon>
        <taxon>Dikarya</taxon>
        <taxon>Basidiomycota</taxon>
        <taxon>Agaricomycotina</taxon>
        <taxon>Agaricomycetes</taxon>
        <taxon>Agaricomycetidae</taxon>
        <taxon>Agaricales</taxon>
        <taxon>Marasmiineae</taxon>
        <taxon>Omphalotaceae</taxon>
        <taxon>Collybiopsis</taxon>
        <taxon>Collybiopsis luxurians</taxon>
    </lineage>
</organism>
<evidence type="ECO:0000256" key="1">
    <source>
        <dbReference type="ARBA" id="ARBA00001974"/>
    </source>
</evidence>
<evidence type="ECO:0000256" key="5">
    <source>
        <dbReference type="ARBA" id="ARBA00022857"/>
    </source>
</evidence>
<dbReference type="GO" id="GO:0050661">
    <property type="term" value="F:NADP binding"/>
    <property type="evidence" value="ECO:0007669"/>
    <property type="project" value="InterPro"/>
</dbReference>
<dbReference type="PRINTS" id="PR00419">
    <property type="entry name" value="ADXRDTASE"/>
</dbReference>
<dbReference type="InterPro" id="IPR036188">
    <property type="entry name" value="FAD/NAD-bd_sf"/>
</dbReference>
<dbReference type="OrthoDB" id="66881at2759"/>
<evidence type="ECO:0000256" key="7">
    <source>
        <dbReference type="ARBA" id="ARBA00023033"/>
    </source>
</evidence>
<dbReference type="Pfam" id="PF00743">
    <property type="entry name" value="FMO-like"/>
    <property type="match status" value="1"/>
</dbReference>
<evidence type="ECO:0000256" key="4">
    <source>
        <dbReference type="ARBA" id="ARBA00022827"/>
    </source>
</evidence>
<dbReference type="Gene3D" id="3.50.50.60">
    <property type="entry name" value="FAD/NAD(P)-binding domain"/>
    <property type="match status" value="2"/>
</dbReference>
<dbReference type="InterPro" id="IPR050775">
    <property type="entry name" value="FAD-binding_Monooxygenases"/>
</dbReference>
<evidence type="ECO:0000256" key="6">
    <source>
        <dbReference type="ARBA" id="ARBA00023002"/>
    </source>
</evidence>